<dbReference type="EMBL" id="MSIF01000036">
    <property type="protein sequence ID" value="OLF04900.1"/>
    <property type="molecule type" value="Genomic_DNA"/>
</dbReference>
<evidence type="ECO:0008006" key="3">
    <source>
        <dbReference type="Google" id="ProtNLM"/>
    </source>
</evidence>
<accession>A0A7Z0WEN7</accession>
<dbReference type="AlphaFoldDB" id="A0A7Z0WEN7"/>
<evidence type="ECO:0000313" key="2">
    <source>
        <dbReference type="Proteomes" id="UP000185696"/>
    </source>
</evidence>
<dbReference type="Pfam" id="PF14081">
    <property type="entry name" value="DUF4262"/>
    <property type="match status" value="1"/>
</dbReference>
<name>A0A7Z0WEN7_9PSEU</name>
<reference evidence="1 2" key="1">
    <citation type="submission" date="2016-12" db="EMBL/GenBank/DDBJ databases">
        <title>The draft genome sequence of Actinophytocola xinjiangensis.</title>
        <authorList>
            <person name="Wang W."/>
            <person name="Yuan L."/>
        </authorList>
    </citation>
    <scope>NUCLEOTIDE SEQUENCE [LARGE SCALE GENOMIC DNA]</scope>
    <source>
        <strain evidence="1 2">CGMCC 4.4663</strain>
    </source>
</reference>
<sequence length="247" mass="27657">MVWHIEEHGWSVVVVAEEREVPGWAYSVGLWHTMRSPEVCMFGLRGRDMHAWVNAVGQQVRAGQTLRPGEQRWGVLDGFPVVVRPVDPSWQEEMLTLAGDFYRSAVPAVQLVWPDRDGRFPWDAAAGERCRANQPLLWLPRDDHPPGQWTRLADLATSPFPDTDGDELVVGSTGVIRGEAPIVGIVHTRSGGWEFRDSRSPGGETGLVHLRHLVTGHPHIRDFADLPRGHAAWQEPDGNWSRTTHEG</sequence>
<evidence type="ECO:0000313" key="1">
    <source>
        <dbReference type="EMBL" id="OLF04900.1"/>
    </source>
</evidence>
<dbReference type="Proteomes" id="UP000185696">
    <property type="component" value="Unassembled WGS sequence"/>
</dbReference>
<dbReference type="InterPro" id="IPR025358">
    <property type="entry name" value="DUF4262"/>
</dbReference>
<organism evidence="1 2">
    <name type="scientific">Actinophytocola xinjiangensis</name>
    <dbReference type="NCBI Taxonomy" id="485602"/>
    <lineage>
        <taxon>Bacteria</taxon>
        <taxon>Bacillati</taxon>
        <taxon>Actinomycetota</taxon>
        <taxon>Actinomycetes</taxon>
        <taxon>Pseudonocardiales</taxon>
        <taxon>Pseudonocardiaceae</taxon>
    </lineage>
</organism>
<comment type="caution">
    <text evidence="1">The sequence shown here is derived from an EMBL/GenBank/DDBJ whole genome shotgun (WGS) entry which is preliminary data.</text>
</comment>
<gene>
    <name evidence="1" type="ORF">BLA60_38750</name>
</gene>
<protein>
    <recommendedName>
        <fullName evidence="3">DUF4262 domain-containing protein</fullName>
    </recommendedName>
</protein>
<proteinExistence type="predicted"/>
<keyword evidence="2" id="KW-1185">Reference proteome</keyword>